<keyword evidence="3" id="KW-1185">Reference proteome</keyword>
<feature type="region of interest" description="Disordered" evidence="1">
    <location>
        <begin position="186"/>
        <end position="311"/>
    </location>
</feature>
<feature type="compositionally biased region" description="Low complexity" evidence="1">
    <location>
        <begin position="196"/>
        <end position="213"/>
    </location>
</feature>
<feature type="compositionally biased region" description="Polar residues" evidence="1">
    <location>
        <begin position="158"/>
        <end position="176"/>
    </location>
</feature>
<evidence type="ECO:0000313" key="2">
    <source>
        <dbReference type="EMBL" id="KAJ9487834.1"/>
    </source>
</evidence>
<dbReference type="AlphaFoldDB" id="A0AAI9TJX1"/>
<reference evidence="2" key="2">
    <citation type="journal article" date="2016" name="Fungal Biol.">
        <title>Ochratoxin A production by Penicillium thymicola.</title>
        <authorList>
            <person name="Nguyen H.D.T."/>
            <person name="McMullin D.R."/>
            <person name="Ponomareva E."/>
            <person name="Riley R."/>
            <person name="Pomraning K.R."/>
            <person name="Baker S.E."/>
            <person name="Seifert K.A."/>
        </authorList>
    </citation>
    <scope>NUCLEOTIDE SEQUENCE</scope>
    <source>
        <strain evidence="2">DAOM 180753</strain>
    </source>
</reference>
<dbReference type="EMBL" id="LACB01000141">
    <property type="protein sequence ID" value="KAJ9487834.1"/>
    <property type="molecule type" value="Genomic_DNA"/>
</dbReference>
<name>A0AAI9TJX1_PENTH</name>
<evidence type="ECO:0000256" key="1">
    <source>
        <dbReference type="SAM" id="MobiDB-lite"/>
    </source>
</evidence>
<sequence>MLPLVENIAGNYNSGAGEAVRQNAVESKRAGAANQPRASSLVLSSTSPRDLTSYYPPRLTDSSLLLFFPHTNSPEQELQSHCFCEYPPIQYLPIRNTLSRHLTSSIHNGFFFNPHAKGSFRTVFLQRVACRLMLTKGYTTDRDTAQLVKEHSHAFQNRLTTTQTDSPPISDTANSDIDTDQRKAEAGLEAHKPASETKPPVTEPTEPATEPAPGSVPIARQSQIPVGPKNETMVGEKRDIDSTVTPTPALAEDKDEQQKPELSDEPDTKKLKTDEKPVSDSNGTAVAPSNTENGAQKKASRSKKEKIKDAVNKVIPGDGICHVVGRSTECRVRKVRRERVDCYGGRETAR</sequence>
<feature type="compositionally biased region" description="Polar residues" evidence="1">
    <location>
        <begin position="279"/>
        <end position="294"/>
    </location>
</feature>
<accession>A0AAI9TJX1</accession>
<feature type="compositionally biased region" description="Basic and acidic residues" evidence="1">
    <location>
        <begin position="256"/>
        <end position="278"/>
    </location>
</feature>
<reference evidence="2" key="1">
    <citation type="submission" date="2015-06" db="EMBL/GenBank/DDBJ databases">
        <authorList>
            <person name="Nguyen H."/>
        </authorList>
    </citation>
    <scope>NUCLEOTIDE SEQUENCE</scope>
    <source>
        <strain evidence="2">DAOM 180753</strain>
    </source>
</reference>
<gene>
    <name evidence="2" type="ORF">VN97_g5471</name>
</gene>
<feature type="compositionally biased region" description="Basic and acidic residues" evidence="1">
    <location>
        <begin position="186"/>
        <end position="195"/>
    </location>
</feature>
<proteinExistence type="predicted"/>
<feature type="region of interest" description="Disordered" evidence="1">
    <location>
        <begin position="158"/>
        <end position="177"/>
    </location>
</feature>
<feature type="region of interest" description="Disordered" evidence="1">
    <location>
        <begin position="27"/>
        <end position="49"/>
    </location>
</feature>
<feature type="compositionally biased region" description="Polar residues" evidence="1">
    <location>
        <begin position="36"/>
        <end position="49"/>
    </location>
</feature>
<dbReference type="Proteomes" id="UP001227192">
    <property type="component" value="Unassembled WGS sequence"/>
</dbReference>
<comment type="caution">
    <text evidence="2">The sequence shown here is derived from an EMBL/GenBank/DDBJ whole genome shotgun (WGS) entry which is preliminary data.</text>
</comment>
<evidence type="ECO:0000313" key="3">
    <source>
        <dbReference type="Proteomes" id="UP001227192"/>
    </source>
</evidence>
<protein>
    <submittedName>
        <fullName evidence="2">Uncharacterized protein</fullName>
    </submittedName>
</protein>
<organism evidence="2 3">
    <name type="scientific">Penicillium thymicola</name>
    <dbReference type="NCBI Taxonomy" id="293382"/>
    <lineage>
        <taxon>Eukaryota</taxon>
        <taxon>Fungi</taxon>
        <taxon>Dikarya</taxon>
        <taxon>Ascomycota</taxon>
        <taxon>Pezizomycotina</taxon>
        <taxon>Eurotiomycetes</taxon>
        <taxon>Eurotiomycetidae</taxon>
        <taxon>Eurotiales</taxon>
        <taxon>Aspergillaceae</taxon>
        <taxon>Penicillium</taxon>
    </lineage>
</organism>